<feature type="region of interest" description="Disordered" evidence="1">
    <location>
        <begin position="87"/>
        <end position="137"/>
    </location>
</feature>
<gene>
    <name evidence="2" type="ORF">G3256_13200</name>
</gene>
<evidence type="ECO:0000256" key="1">
    <source>
        <dbReference type="SAM" id="MobiDB-lite"/>
    </source>
</evidence>
<proteinExistence type="predicted"/>
<sequence length="778" mass="82920">MINNNKILTVSYGTFSCTLEGFDDSFETMKAIAEYFRDLAADDRYFGAEPPQPDADMLARIAGREMSRRVEASEHEGRILLKAHEETARSDAPAAEPAPVPPVAASAVASETAGSAPWQGTYSPAPQPPEDPAHLSEAEPAQPFAIDTAHSAPVGAEAPSGADEFFAAGIPVPAAGTTPAETGFEDEVDTPPGPVAETARAPGADSITDRLARIRAVVSRQVVVTETTGIYDEEESVPAAASAPSFEAMGVQDDAELPQDDGVAVSEDPLSAVARDIESALDADDHLLEQADSEDEAEEEDDLSAVLSRIEAGATAESDMAASVDASDDTEDDSAQGGEDQITFSPQFFETAEDDETDQNALYEDDPEMVETDADGFVPAPEEMISTGRNEDLILTEDELTEDDLPEQPENDDTLTAEDRGAAEELHQDAEDLSDEDDEETFASEHLPENAYQWDDTADDAPDAENVSDAEERQSSGGSDVDDEVEAGDPAEEPIAEDEEPALTGRVMKVSASELEDALETGELEELSEDDKAGDEARDQSDTDAHGHAGRANLPDISGVSGDDVTRLMAEADQQMEEPEGATRRSAFAHLRAAVAARFADKTMGSDAEAEETAEAYRSDLAEVVRPRRPVSDGIGTNRPTDKSTAPLKLVAEQRVDTDDARGPVAPRRIAATVHEDEELSEDTGFAAFASEMGATSLPDLLEAAAAYMSFVEGQEDFSRPQLMTRVRQASEGSEFTREDGLRSFGQLLRSGKIEKMKGGRFAASEDIGFKPDARAAG</sequence>
<organism evidence="2 3">
    <name type="scientific">Roseobacter ponti</name>
    <dbReference type="NCBI Taxonomy" id="1891787"/>
    <lineage>
        <taxon>Bacteria</taxon>
        <taxon>Pseudomonadati</taxon>
        <taxon>Pseudomonadota</taxon>
        <taxon>Alphaproteobacteria</taxon>
        <taxon>Rhodobacterales</taxon>
        <taxon>Roseobacteraceae</taxon>
        <taxon>Roseobacter</taxon>
    </lineage>
</organism>
<dbReference type="PROSITE" id="PS51257">
    <property type="entry name" value="PROKAR_LIPOPROTEIN"/>
    <property type="match status" value="1"/>
</dbReference>
<dbReference type="EMBL" id="CP048788">
    <property type="protein sequence ID" value="QJF52054.1"/>
    <property type="molecule type" value="Genomic_DNA"/>
</dbReference>
<feature type="compositionally biased region" description="Basic and acidic residues" evidence="1">
    <location>
        <begin position="530"/>
        <end position="547"/>
    </location>
</feature>
<evidence type="ECO:0008006" key="4">
    <source>
        <dbReference type="Google" id="ProtNLM"/>
    </source>
</evidence>
<protein>
    <recommendedName>
        <fullName evidence="4">Lipoprotein</fullName>
    </recommendedName>
</protein>
<feature type="compositionally biased region" description="Basic and acidic residues" evidence="1">
    <location>
        <begin position="615"/>
        <end position="626"/>
    </location>
</feature>
<feature type="region of interest" description="Disordered" evidence="1">
    <location>
        <begin position="173"/>
        <end position="194"/>
    </location>
</feature>
<accession>A0A858STP3</accession>
<keyword evidence="3" id="KW-1185">Reference proteome</keyword>
<feature type="compositionally biased region" description="Acidic residues" evidence="1">
    <location>
        <begin position="431"/>
        <end position="442"/>
    </location>
</feature>
<feature type="compositionally biased region" description="Basic and acidic residues" evidence="1">
    <location>
        <begin position="652"/>
        <end position="662"/>
    </location>
</feature>
<feature type="compositionally biased region" description="Acidic residues" evidence="1">
    <location>
        <begin position="514"/>
        <end position="529"/>
    </location>
</feature>
<dbReference type="Proteomes" id="UP000503308">
    <property type="component" value="Chromosome"/>
</dbReference>
<name>A0A858STP3_9RHOB</name>
<feature type="compositionally biased region" description="Basic and acidic residues" evidence="1">
    <location>
        <begin position="417"/>
        <end position="430"/>
    </location>
</feature>
<dbReference type="AlphaFoldDB" id="A0A858STP3"/>
<dbReference type="RefSeq" id="WP_169641273.1">
    <property type="nucleotide sequence ID" value="NZ_CP048788.1"/>
</dbReference>
<feature type="compositionally biased region" description="Acidic residues" evidence="1">
    <location>
        <begin position="480"/>
        <end position="501"/>
    </location>
</feature>
<dbReference type="KEGG" id="rpon:G3256_13200"/>
<feature type="region of interest" description="Disordered" evidence="1">
    <location>
        <begin position="600"/>
        <end position="664"/>
    </location>
</feature>
<feature type="compositionally biased region" description="Acidic residues" evidence="1">
    <location>
        <begin position="351"/>
        <end position="374"/>
    </location>
</feature>
<feature type="region of interest" description="Disordered" evidence="1">
    <location>
        <begin position="309"/>
        <end position="585"/>
    </location>
</feature>
<feature type="compositionally biased region" description="Acidic residues" evidence="1">
    <location>
        <begin position="394"/>
        <end position="416"/>
    </location>
</feature>
<evidence type="ECO:0000313" key="3">
    <source>
        <dbReference type="Proteomes" id="UP000503308"/>
    </source>
</evidence>
<feature type="compositionally biased region" description="Low complexity" evidence="1">
    <location>
        <begin position="316"/>
        <end position="325"/>
    </location>
</feature>
<feature type="compositionally biased region" description="Low complexity" evidence="1">
    <location>
        <begin position="103"/>
        <end position="116"/>
    </location>
</feature>
<reference evidence="2 3" key="1">
    <citation type="submission" date="2020-02" db="EMBL/GenBank/DDBJ databases">
        <title>Genome sequence of Roseobacter ponti.</title>
        <authorList>
            <person name="Hollensteiner J."/>
            <person name="Schneider D."/>
            <person name="Poehlein A."/>
            <person name="Daniel R."/>
        </authorList>
    </citation>
    <scope>NUCLEOTIDE SEQUENCE [LARGE SCALE GENOMIC DNA]</scope>
    <source>
        <strain evidence="2 3">DSM 106830</strain>
    </source>
</reference>
<evidence type="ECO:0000313" key="2">
    <source>
        <dbReference type="EMBL" id="QJF52054.1"/>
    </source>
</evidence>
<feature type="compositionally biased region" description="Acidic residues" evidence="1">
    <location>
        <begin position="456"/>
        <end position="469"/>
    </location>
</feature>